<sequence>MPVQESNPFSQASHVYAQARPRYPRDLYNWMLAHTSGRDAVWDCATGSGQAAIDLAAHFARVEATDISAEQVGEGMQQANIHYSIQPAEQTSFLDQTFDLVTVAQALHWFDYTRFWPEVLRVAKPNALFCAWGYAWFTCDPEVDTGFVQPFRRLIEPYWAMNNRILWDGFHDEGIAFPFKRITPPRLAIQTVWTIAQLIKYMQTWSAYKHALKNETVASGLQKLCADAAQRFVPKGTMQITMPLHIVAGHVVEQ</sequence>
<dbReference type="Proteomes" id="UP000253940">
    <property type="component" value="Chromosome"/>
</dbReference>
<accession>A0A345P9V7</accession>
<proteinExistence type="inferred from homology"/>
<dbReference type="Gene3D" id="3.40.50.150">
    <property type="entry name" value="Vaccinia Virus protein VP39"/>
    <property type="match status" value="1"/>
</dbReference>
<comment type="similarity">
    <text evidence="1">Belongs to the methyltransferase superfamily.</text>
</comment>
<evidence type="ECO:0000313" key="6">
    <source>
        <dbReference type="Proteomes" id="UP000253940"/>
    </source>
</evidence>
<reference evidence="5 6" key="1">
    <citation type="submission" date="2018-07" db="EMBL/GenBank/DDBJ databases">
        <title>Genome sequencing of Moraxellaceae gen. HYN0046.</title>
        <authorList>
            <person name="Kim M."/>
            <person name="Yi H."/>
        </authorList>
    </citation>
    <scope>NUCLEOTIDE SEQUENCE [LARGE SCALE GENOMIC DNA]</scope>
    <source>
        <strain evidence="5 6">HYN0046</strain>
    </source>
</reference>
<dbReference type="KEGG" id="mbah:HYN46_15195"/>
<dbReference type="CDD" id="cd02440">
    <property type="entry name" value="AdoMet_MTases"/>
    <property type="match status" value="1"/>
</dbReference>
<dbReference type="SUPFAM" id="SSF53335">
    <property type="entry name" value="S-adenosyl-L-methionine-dependent methyltransferases"/>
    <property type="match status" value="1"/>
</dbReference>
<feature type="domain" description="Methyltransferase type 11" evidence="4">
    <location>
        <begin position="43"/>
        <end position="130"/>
    </location>
</feature>
<dbReference type="Pfam" id="PF08241">
    <property type="entry name" value="Methyltransf_11"/>
    <property type="match status" value="1"/>
</dbReference>
<keyword evidence="3 5" id="KW-0808">Transferase</keyword>
<name>A0A345P9V7_9GAMM</name>
<evidence type="ECO:0000313" key="5">
    <source>
        <dbReference type="EMBL" id="AXI04066.1"/>
    </source>
</evidence>
<evidence type="ECO:0000256" key="2">
    <source>
        <dbReference type="ARBA" id="ARBA00022603"/>
    </source>
</evidence>
<dbReference type="AlphaFoldDB" id="A0A345P9V7"/>
<evidence type="ECO:0000256" key="1">
    <source>
        <dbReference type="ARBA" id="ARBA00008361"/>
    </source>
</evidence>
<dbReference type="PANTHER" id="PTHR44942">
    <property type="entry name" value="METHYLTRANSF_11 DOMAIN-CONTAINING PROTEIN"/>
    <property type="match status" value="1"/>
</dbReference>
<evidence type="ECO:0000259" key="4">
    <source>
        <dbReference type="Pfam" id="PF08241"/>
    </source>
</evidence>
<dbReference type="GO" id="GO:0008757">
    <property type="term" value="F:S-adenosylmethionine-dependent methyltransferase activity"/>
    <property type="evidence" value="ECO:0007669"/>
    <property type="project" value="InterPro"/>
</dbReference>
<evidence type="ECO:0000256" key="3">
    <source>
        <dbReference type="ARBA" id="ARBA00022679"/>
    </source>
</evidence>
<dbReference type="GO" id="GO:0032259">
    <property type="term" value="P:methylation"/>
    <property type="evidence" value="ECO:0007669"/>
    <property type="project" value="UniProtKB-KW"/>
</dbReference>
<keyword evidence="6" id="KW-1185">Reference proteome</keyword>
<keyword evidence="2 5" id="KW-0489">Methyltransferase</keyword>
<dbReference type="OrthoDB" id="9797252at2"/>
<dbReference type="InterPro" id="IPR013216">
    <property type="entry name" value="Methyltransf_11"/>
</dbReference>
<dbReference type="InterPro" id="IPR029063">
    <property type="entry name" value="SAM-dependent_MTases_sf"/>
</dbReference>
<dbReference type="PANTHER" id="PTHR44942:SF4">
    <property type="entry name" value="METHYLTRANSFERASE TYPE 11 DOMAIN-CONTAINING PROTEIN"/>
    <property type="match status" value="1"/>
</dbReference>
<protein>
    <submittedName>
        <fullName evidence="5">Class I SAM-dependent methyltransferase</fullName>
    </submittedName>
</protein>
<gene>
    <name evidence="5" type="ORF">HYN46_15195</name>
</gene>
<dbReference type="RefSeq" id="WP_114900174.1">
    <property type="nucleotide sequence ID" value="NZ_CP031222.1"/>
</dbReference>
<organism evidence="5 6">
    <name type="scientific">Aquirhabdus parva</name>
    <dbReference type="NCBI Taxonomy" id="2283318"/>
    <lineage>
        <taxon>Bacteria</taxon>
        <taxon>Pseudomonadati</taxon>
        <taxon>Pseudomonadota</taxon>
        <taxon>Gammaproteobacteria</taxon>
        <taxon>Moraxellales</taxon>
        <taxon>Moraxellaceae</taxon>
        <taxon>Aquirhabdus</taxon>
    </lineage>
</organism>
<dbReference type="InterPro" id="IPR051052">
    <property type="entry name" value="Diverse_substrate_MTase"/>
</dbReference>
<dbReference type="EMBL" id="CP031222">
    <property type="protein sequence ID" value="AXI04066.1"/>
    <property type="molecule type" value="Genomic_DNA"/>
</dbReference>